<proteinExistence type="predicted"/>
<dbReference type="InterPro" id="IPR015815">
    <property type="entry name" value="HIBADH-related"/>
</dbReference>
<sequence length="316" mass="33888">MNDQPSQQPDEENPAVERAPVEPRKVSFIGLGVMGGEIARHIAEAGHELTVYNRSPDRLQRWKEANPGLAARVAANPAHAALDADVVITCVGNDDDLADVVLGPNGAFRTMRKGSTFIDHTTVSARIARQISVEARDLRIQCVDAPMTGSQIGAKRGTLTLMCGGRDEAIESARPVMEAYSSRIVHVGKAGAGQTAKMACQICIAGNVAALAEAVRFAQASHLDMDKVYEAISGGAAQSWQMDNRWSSMDADEFDFGFAIDWMRKDLGLSLDEGRGLGVSLPVAGLVDQFFAEIQAMGGGRLDTSAIIKRLPRKKT</sequence>
<feature type="domain" description="6-phosphogluconate dehydrogenase NADP-binding" evidence="5">
    <location>
        <begin position="25"/>
        <end position="188"/>
    </location>
</feature>
<protein>
    <submittedName>
        <fullName evidence="7">NAD(P)-dependent oxidoreductase</fullName>
    </submittedName>
</protein>
<dbReference type="Pfam" id="PF14833">
    <property type="entry name" value="NAD_binding_11"/>
    <property type="match status" value="1"/>
</dbReference>
<dbReference type="PIRSF" id="PIRSF000103">
    <property type="entry name" value="HIBADH"/>
    <property type="match status" value="1"/>
</dbReference>
<dbReference type="GO" id="GO:0016491">
    <property type="term" value="F:oxidoreductase activity"/>
    <property type="evidence" value="ECO:0007669"/>
    <property type="project" value="UniProtKB-KW"/>
</dbReference>
<name>A0A931MJU8_9SPHN</name>
<dbReference type="Pfam" id="PF03446">
    <property type="entry name" value="NAD_binding_2"/>
    <property type="match status" value="1"/>
</dbReference>
<accession>A0A931MJU8</accession>
<keyword evidence="2" id="KW-0520">NAD</keyword>
<dbReference type="SUPFAM" id="SSF48179">
    <property type="entry name" value="6-phosphogluconate dehydrogenase C-terminal domain-like"/>
    <property type="match status" value="1"/>
</dbReference>
<evidence type="ECO:0000259" key="5">
    <source>
        <dbReference type="Pfam" id="PF03446"/>
    </source>
</evidence>
<dbReference type="InterPro" id="IPR013328">
    <property type="entry name" value="6PGD_dom2"/>
</dbReference>
<dbReference type="SUPFAM" id="SSF51735">
    <property type="entry name" value="NAD(P)-binding Rossmann-fold domains"/>
    <property type="match status" value="1"/>
</dbReference>
<dbReference type="GO" id="GO:0051287">
    <property type="term" value="F:NAD binding"/>
    <property type="evidence" value="ECO:0007669"/>
    <property type="project" value="InterPro"/>
</dbReference>
<evidence type="ECO:0000256" key="1">
    <source>
        <dbReference type="ARBA" id="ARBA00023002"/>
    </source>
</evidence>
<evidence type="ECO:0000313" key="8">
    <source>
        <dbReference type="Proteomes" id="UP000617634"/>
    </source>
</evidence>
<dbReference type="AlphaFoldDB" id="A0A931MJU8"/>
<reference evidence="7" key="1">
    <citation type="submission" date="2020-11" db="EMBL/GenBank/DDBJ databases">
        <title>Novosphingobium aureum sp. nov., a marine bacterium isolated from sediment of a salt flat.</title>
        <authorList>
            <person name="Yoo Y."/>
            <person name="Kim J.-J."/>
        </authorList>
    </citation>
    <scope>NUCLEOTIDE SEQUENCE</scope>
    <source>
        <strain evidence="7">YJ-S2-02</strain>
    </source>
</reference>
<gene>
    <name evidence="7" type="ORF">I5E68_02410</name>
</gene>
<evidence type="ECO:0000256" key="4">
    <source>
        <dbReference type="SAM" id="MobiDB-lite"/>
    </source>
</evidence>
<keyword evidence="1" id="KW-0560">Oxidoreductase</keyword>
<organism evidence="7 8">
    <name type="scientific">Novosphingobium aureum</name>
    <dbReference type="NCBI Taxonomy" id="2792964"/>
    <lineage>
        <taxon>Bacteria</taxon>
        <taxon>Pseudomonadati</taxon>
        <taxon>Pseudomonadota</taxon>
        <taxon>Alphaproteobacteria</taxon>
        <taxon>Sphingomonadales</taxon>
        <taxon>Sphingomonadaceae</taxon>
        <taxon>Novosphingobium</taxon>
    </lineage>
</organism>
<evidence type="ECO:0000313" key="7">
    <source>
        <dbReference type="EMBL" id="MBH0111804.1"/>
    </source>
</evidence>
<dbReference type="InterPro" id="IPR006115">
    <property type="entry name" value="6PGDH_NADP-bd"/>
</dbReference>
<evidence type="ECO:0000256" key="3">
    <source>
        <dbReference type="PIRSR" id="PIRSR000103-1"/>
    </source>
</evidence>
<feature type="region of interest" description="Disordered" evidence="4">
    <location>
        <begin position="1"/>
        <end position="21"/>
    </location>
</feature>
<dbReference type="RefSeq" id="WP_197160409.1">
    <property type="nucleotide sequence ID" value="NZ_JADZGI010000001.1"/>
</dbReference>
<dbReference type="PANTHER" id="PTHR43060:SF15">
    <property type="entry name" value="3-HYDROXYISOBUTYRATE DEHYDROGENASE-LIKE 1, MITOCHONDRIAL-RELATED"/>
    <property type="match status" value="1"/>
</dbReference>
<dbReference type="Gene3D" id="1.10.1040.10">
    <property type="entry name" value="N-(1-d-carboxylethyl)-l-norvaline Dehydrogenase, domain 2"/>
    <property type="match status" value="1"/>
</dbReference>
<dbReference type="PANTHER" id="PTHR43060">
    <property type="entry name" value="3-HYDROXYISOBUTYRATE DEHYDROGENASE-LIKE 1, MITOCHONDRIAL-RELATED"/>
    <property type="match status" value="1"/>
</dbReference>
<dbReference type="EMBL" id="JADZGI010000001">
    <property type="protein sequence ID" value="MBH0111804.1"/>
    <property type="molecule type" value="Genomic_DNA"/>
</dbReference>
<feature type="domain" description="3-hydroxyisobutyrate dehydrogenase-like NAD-binding" evidence="6">
    <location>
        <begin position="191"/>
        <end position="310"/>
    </location>
</feature>
<comment type="caution">
    <text evidence="7">The sequence shown here is derived from an EMBL/GenBank/DDBJ whole genome shotgun (WGS) entry which is preliminary data.</text>
</comment>
<evidence type="ECO:0000256" key="2">
    <source>
        <dbReference type="ARBA" id="ARBA00023027"/>
    </source>
</evidence>
<dbReference type="InterPro" id="IPR029154">
    <property type="entry name" value="HIBADH-like_NADP-bd"/>
</dbReference>
<dbReference type="Gene3D" id="3.40.50.720">
    <property type="entry name" value="NAD(P)-binding Rossmann-like Domain"/>
    <property type="match status" value="1"/>
</dbReference>
<dbReference type="InterPro" id="IPR008927">
    <property type="entry name" value="6-PGluconate_DH-like_C_sf"/>
</dbReference>
<feature type="active site" evidence="3">
    <location>
        <position position="197"/>
    </location>
</feature>
<dbReference type="InterPro" id="IPR036291">
    <property type="entry name" value="NAD(P)-bd_dom_sf"/>
</dbReference>
<dbReference type="GO" id="GO:0050661">
    <property type="term" value="F:NADP binding"/>
    <property type="evidence" value="ECO:0007669"/>
    <property type="project" value="InterPro"/>
</dbReference>
<keyword evidence="8" id="KW-1185">Reference proteome</keyword>
<dbReference type="Proteomes" id="UP000617634">
    <property type="component" value="Unassembled WGS sequence"/>
</dbReference>
<evidence type="ECO:0000259" key="6">
    <source>
        <dbReference type="Pfam" id="PF14833"/>
    </source>
</evidence>